<dbReference type="EMBL" id="JAVYJV010000008">
    <property type="protein sequence ID" value="KAK4364412.1"/>
    <property type="molecule type" value="Genomic_DNA"/>
</dbReference>
<evidence type="ECO:0000313" key="8">
    <source>
        <dbReference type="Proteomes" id="UP001291623"/>
    </source>
</evidence>
<gene>
    <name evidence="7" type="ORF">RND71_015770</name>
</gene>
<dbReference type="GO" id="GO:0005524">
    <property type="term" value="F:ATP binding"/>
    <property type="evidence" value="ECO:0007669"/>
    <property type="project" value="InterPro"/>
</dbReference>
<keyword evidence="4" id="KW-1133">Transmembrane helix</keyword>
<dbReference type="InterPro" id="IPR003439">
    <property type="entry name" value="ABC_transporter-like_ATP-bd"/>
</dbReference>
<protein>
    <recommendedName>
        <fullName evidence="6">ABC transporter domain-containing protein</fullName>
    </recommendedName>
</protein>
<reference evidence="7" key="1">
    <citation type="submission" date="2023-12" db="EMBL/GenBank/DDBJ databases">
        <title>Genome assembly of Anisodus tanguticus.</title>
        <authorList>
            <person name="Wang Y.-J."/>
        </authorList>
    </citation>
    <scope>NUCLEOTIDE SEQUENCE</scope>
    <source>
        <strain evidence="7">KB-2021</strain>
        <tissue evidence="7">Leaf</tissue>
    </source>
</reference>
<proteinExistence type="predicted"/>
<dbReference type="PANTHER" id="PTHR48041:SF135">
    <property type="entry name" value="ABC TRANSPORTER G FAMILY MEMBER 26"/>
    <property type="match status" value="1"/>
</dbReference>
<sequence>MSRRQKYERAEVIIKELGLERCRHTRIGGGLIKGIYGGERKRTSIGYEILVDPSLLLLDEPTSGLDSSSARKERVGSPFRLSSYSSTLAGNPLRDRENPGMHMLFSGLKEEVSAAIGLLCGMAIVAKKEAAHSLYRERER</sequence>
<comment type="caution">
    <text evidence="7">The sequence shown here is derived from an EMBL/GenBank/DDBJ whole genome shotgun (WGS) entry which is preliminary data.</text>
</comment>
<evidence type="ECO:0000313" key="7">
    <source>
        <dbReference type="EMBL" id="KAK4364412.1"/>
    </source>
</evidence>
<dbReference type="AlphaFoldDB" id="A0AAE1S7Q5"/>
<keyword evidence="8" id="KW-1185">Reference proteome</keyword>
<dbReference type="GO" id="GO:0016887">
    <property type="term" value="F:ATP hydrolysis activity"/>
    <property type="evidence" value="ECO:0007669"/>
    <property type="project" value="InterPro"/>
</dbReference>
<dbReference type="GO" id="GO:0042626">
    <property type="term" value="F:ATPase-coupled transmembrane transporter activity"/>
    <property type="evidence" value="ECO:0007669"/>
    <property type="project" value="TreeGrafter"/>
</dbReference>
<evidence type="ECO:0000256" key="1">
    <source>
        <dbReference type="ARBA" id="ARBA00004141"/>
    </source>
</evidence>
<evidence type="ECO:0000256" key="4">
    <source>
        <dbReference type="ARBA" id="ARBA00022989"/>
    </source>
</evidence>
<keyword evidence="3" id="KW-0812">Transmembrane</keyword>
<dbReference type="InterPro" id="IPR050352">
    <property type="entry name" value="ABCG_transporters"/>
</dbReference>
<feature type="domain" description="ABC transporter" evidence="6">
    <location>
        <begin position="7"/>
        <end position="63"/>
    </location>
</feature>
<dbReference type="Pfam" id="PF00005">
    <property type="entry name" value="ABC_tran"/>
    <property type="match status" value="1"/>
</dbReference>
<dbReference type="InterPro" id="IPR027417">
    <property type="entry name" value="P-loop_NTPase"/>
</dbReference>
<evidence type="ECO:0000256" key="5">
    <source>
        <dbReference type="ARBA" id="ARBA00023136"/>
    </source>
</evidence>
<evidence type="ECO:0000259" key="6">
    <source>
        <dbReference type="Pfam" id="PF00005"/>
    </source>
</evidence>
<keyword evidence="2" id="KW-0813">Transport</keyword>
<dbReference type="Gene3D" id="3.40.50.300">
    <property type="entry name" value="P-loop containing nucleotide triphosphate hydrolases"/>
    <property type="match status" value="1"/>
</dbReference>
<dbReference type="Proteomes" id="UP001291623">
    <property type="component" value="Unassembled WGS sequence"/>
</dbReference>
<evidence type="ECO:0000256" key="2">
    <source>
        <dbReference type="ARBA" id="ARBA00022448"/>
    </source>
</evidence>
<keyword evidence="5" id="KW-0472">Membrane</keyword>
<dbReference type="SUPFAM" id="SSF52540">
    <property type="entry name" value="P-loop containing nucleoside triphosphate hydrolases"/>
    <property type="match status" value="1"/>
</dbReference>
<accession>A0AAE1S7Q5</accession>
<comment type="subcellular location">
    <subcellularLocation>
        <location evidence="1">Membrane</location>
        <topology evidence="1">Multi-pass membrane protein</topology>
    </subcellularLocation>
</comment>
<dbReference type="GO" id="GO:0016020">
    <property type="term" value="C:membrane"/>
    <property type="evidence" value="ECO:0007669"/>
    <property type="project" value="UniProtKB-SubCell"/>
</dbReference>
<evidence type="ECO:0000256" key="3">
    <source>
        <dbReference type="ARBA" id="ARBA00022692"/>
    </source>
</evidence>
<name>A0AAE1S7Q5_9SOLA</name>
<organism evidence="7 8">
    <name type="scientific">Anisodus tanguticus</name>
    <dbReference type="NCBI Taxonomy" id="243964"/>
    <lineage>
        <taxon>Eukaryota</taxon>
        <taxon>Viridiplantae</taxon>
        <taxon>Streptophyta</taxon>
        <taxon>Embryophyta</taxon>
        <taxon>Tracheophyta</taxon>
        <taxon>Spermatophyta</taxon>
        <taxon>Magnoliopsida</taxon>
        <taxon>eudicotyledons</taxon>
        <taxon>Gunneridae</taxon>
        <taxon>Pentapetalae</taxon>
        <taxon>asterids</taxon>
        <taxon>lamiids</taxon>
        <taxon>Solanales</taxon>
        <taxon>Solanaceae</taxon>
        <taxon>Solanoideae</taxon>
        <taxon>Hyoscyameae</taxon>
        <taxon>Anisodus</taxon>
    </lineage>
</organism>
<dbReference type="PANTHER" id="PTHR48041">
    <property type="entry name" value="ABC TRANSPORTER G FAMILY MEMBER 28"/>
    <property type="match status" value="1"/>
</dbReference>